<sequence length="60" mass="6947">MELLFAVQTRVQRLRLSVYPTMRVQAGKLHVPETHGLHDPQRDSVVQRVNPMQGRIWGRG</sequence>
<reference evidence="1" key="2">
    <citation type="submission" date="2020-11" db="EMBL/GenBank/DDBJ databases">
        <authorList>
            <person name="McCartney M.A."/>
            <person name="Auch B."/>
            <person name="Kono T."/>
            <person name="Mallez S."/>
            <person name="Becker A."/>
            <person name="Gohl D.M."/>
            <person name="Silverstein K.A.T."/>
            <person name="Koren S."/>
            <person name="Bechman K.B."/>
            <person name="Herman A."/>
            <person name="Abrahante J.E."/>
            <person name="Garbe J."/>
        </authorList>
    </citation>
    <scope>NUCLEOTIDE SEQUENCE</scope>
    <source>
        <strain evidence="1">Duluth1</strain>
        <tissue evidence="1">Whole animal</tissue>
    </source>
</reference>
<keyword evidence="2" id="KW-1185">Reference proteome</keyword>
<name>A0A9D4CI42_DREPO</name>
<evidence type="ECO:0000313" key="2">
    <source>
        <dbReference type="Proteomes" id="UP000828390"/>
    </source>
</evidence>
<organism evidence="1 2">
    <name type="scientific">Dreissena polymorpha</name>
    <name type="common">Zebra mussel</name>
    <name type="synonym">Mytilus polymorpha</name>
    <dbReference type="NCBI Taxonomy" id="45954"/>
    <lineage>
        <taxon>Eukaryota</taxon>
        <taxon>Metazoa</taxon>
        <taxon>Spiralia</taxon>
        <taxon>Lophotrochozoa</taxon>
        <taxon>Mollusca</taxon>
        <taxon>Bivalvia</taxon>
        <taxon>Autobranchia</taxon>
        <taxon>Heteroconchia</taxon>
        <taxon>Euheterodonta</taxon>
        <taxon>Imparidentia</taxon>
        <taxon>Neoheterodontei</taxon>
        <taxon>Myida</taxon>
        <taxon>Dreissenoidea</taxon>
        <taxon>Dreissenidae</taxon>
        <taxon>Dreissena</taxon>
    </lineage>
</organism>
<dbReference type="AlphaFoldDB" id="A0A9D4CI42"/>
<comment type="caution">
    <text evidence="1">The sequence shown here is derived from an EMBL/GenBank/DDBJ whole genome shotgun (WGS) entry which is preliminary data.</text>
</comment>
<proteinExistence type="predicted"/>
<accession>A0A9D4CI42</accession>
<protein>
    <submittedName>
        <fullName evidence="1">Uncharacterized protein</fullName>
    </submittedName>
</protein>
<evidence type="ECO:0000313" key="1">
    <source>
        <dbReference type="EMBL" id="KAH3725342.1"/>
    </source>
</evidence>
<dbReference type="EMBL" id="JAIWYP010000012">
    <property type="protein sequence ID" value="KAH3725342.1"/>
    <property type="molecule type" value="Genomic_DNA"/>
</dbReference>
<gene>
    <name evidence="1" type="ORF">DPMN_051176</name>
</gene>
<reference evidence="1" key="1">
    <citation type="journal article" date="2019" name="bioRxiv">
        <title>The Genome of the Zebra Mussel, Dreissena polymorpha: A Resource for Invasive Species Research.</title>
        <authorList>
            <person name="McCartney M.A."/>
            <person name="Auch B."/>
            <person name="Kono T."/>
            <person name="Mallez S."/>
            <person name="Zhang Y."/>
            <person name="Obille A."/>
            <person name="Becker A."/>
            <person name="Abrahante J.E."/>
            <person name="Garbe J."/>
            <person name="Badalamenti J.P."/>
            <person name="Herman A."/>
            <person name="Mangelson H."/>
            <person name="Liachko I."/>
            <person name="Sullivan S."/>
            <person name="Sone E.D."/>
            <person name="Koren S."/>
            <person name="Silverstein K.A.T."/>
            <person name="Beckman K.B."/>
            <person name="Gohl D.M."/>
        </authorList>
    </citation>
    <scope>NUCLEOTIDE SEQUENCE</scope>
    <source>
        <strain evidence="1">Duluth1</strain>
        <tissue evidence="1">Whole animal</tissue>
    </source>
</reference>
<dbReference type="Proteomes" id="UP000828390">
    <property type="component" value="Unassembled WGS sequence"/>
</dbReference>